<gene>
    <name evidence="2" type="ORF">AIOL_004492</name>
</gene>
<proteinExistence type="predicted"/>
<dbReference type="InterPro" id="IPR036390">
    <property type="entry name" value="WH_DNA-bd_sf"/>
</dbReference>
<evidence type="ECO:0000256" key="1">
    <source>
        <dbReference type="ARBA" id="ARBA00023125"/>
    </source>
</evidence>
<dbReference type="PROSITE" id="PS51197">
    <property type="entry name" value="HTH_RRF2_2"/>
    <property type="match status" value="1"/>
</dbReference>
<dbReference type="GO" id="GO:0003700">
    <property type="term" value="F:DNA-binding transcription factor activity"/>
    <property type="evidence" value="ECO:0007669"/>
    <property type="project" value="TreeGrafter"/>
</dbReference>
<dbReference type="PANTHER" id="PTHR33221">
    <property type="entry name" value="WINGED HELIX-TURN-HELIX TRANSCRIPTIONAL REGULATOR, RRF2 FAMILY"/>
    <property type="match status" value="1"/>
</dbReference>
<dbReference type="AlphaFoldDB" id="A0A0J9E9P8"/>
<reference evidence="2 3" key="1">
    <citation type="submission" date="2015-06" db="EMBL/GenBank/DDBJ databases">
        <title>Draft genome sequence of an Alphaproteobacteria species associated to the Mediterranean sponge Oscarella lobularis.</title>
        <authorList>
            <person name="Jourda C."/>
            <person name="Santini S."/>
            <person name="Claverie J.-M."/>
        </authorList>
    </citation>
    <scope>NUCLEOTIDE SEQUENCE [LARGE SCALE GENOMIC DNA]</scope>
    <source>
        <strain evidence="2">IGS</strain>
    </source>
</reference>
<dbReference type="GO" id="GO:0005829">
    <property type="term" value="C:cytosol"/>
    <property type="evidence" value="ECO:0007669"/>
    <property type="project" value="TreeGrafter"/>
</dbReference>
<comment type="caution">
    <text evidence="2">The sequence shown here is derived from an EMBL/GenBank/DDBJ whole genome shotgun (WGS) entry which is preliminary data.</text>
</comment>
<sequence length="134" mass="13799">MLVHLATIAPERTTASAVARLFGLSEHHVAKICSRLVQGGLLVSARGRNGGLALARPAEEITLGDAARCLAEQTALVECFGGGPCDCLILPACGLRAPLAKAQEAFYAALDGHSLAEAVRPHAGALAELFSEAD</sequence>
<dbReference type="PATRIC" id="fig|1675527.3.peg.4700"/>
<accession>A0A0J9E9P8</accession>
<dbReference type="SUPFAM" id="SSF46785">
    <property type="entry name" value="Winged helix' DNA-binding domain"/>
    <property type="match status" value="1"/>
</dbReference>
<dbReference type="InterPro" id="IPR036388">
    <property type="entry name" value="WH-like_DNA-bd_sf"/>
</dbReference>
<dbReference type="PANTHER" id="PTHR33221:SF4">
    <property type="entry name" value="HTH-TYPE TRANSCRIPTIONAL REPRESSOR NSRR"/>
    <property type="match status" value="1"/>
</dbReference>
<dbReference type="STRING" id="1675527.AIOL_004492"/>
<dbReference type="Pfam" id="PF02082">
    <property type="entry name" value="Rrf2"/>
    <property type="match status" value="1"/>
</dbReference>
<dbReference type="Gene3D" id="1.10.10.10">
    <property type="entry name" value="Winged helix-like DNA-binding domain superfamily/Winged helix DNA-binding domain"/>
    <property type="match status" value="1"/>
</dbReference>
<evidence type="ECO:0000313" key="2">
    <source>
        <dbReference type="EMBL" id="KMW59510.1"/>
    </source>
</evidence>
<dbReference type="InterPro" id="IPR000944">
    <property type="entry name" value="Tscrpt_reg_Rrf2"/>
</dbReference>
<evidence type="ECO:0000313" key="3">
    <source>
        <dbReference type="Proteomes" id="UP000037178"/>
    </source>
</evidence>
<dbReference type="Proteomes" id="UP000037178">
    <property type="component" value="Unassembled WGS sequence"/>
</dbReference>
<dbReference type="EMBL" id="LFTY01000002">
    <property type="protein sequence ID" value="KMW59510.1"/>
    <property type="molecule type" value="Genomic_DNA"/>
</dbReference>
<dbReference type="GO" id="GO:0003677">
    <property type="term" value="F:DNA binding"/>
    <property type="evidence" value="ECO:0007669"/>
    <property type="project" value="UniProtKB-KW"/>
</dbReference>
<name>A0A0J9E9P8_9RHOB</name>
<protein>
    <submittedName>
        <fullName evidence="2">Nitrite-sensitive transcriptional repressor NsrR</fullName>
    </submittedName>
</protein>
<keyword evidence="1" id="KW-0238">DNA-binding</keyword>
<dbReference type="NCBIfam" id="TIGR00738">
    <property type="entry name" value="rrf2_super"/>
    <property type="match status" value="1"/>
</dbReference>
<organism evidence="2 3">
    <name type="scientific">Candidatus Rhodobacter oscarellae</name>
    <dbReference type="NCBI Taxonomy" id="1675527"/>
    <lineage>
        <taxon>Bacteria</taxon>
        <taxon>Pseudomonadati</taxon>
        <taxon>Pseudomonadota</taxon>
        <taxon>Alphaproteobacteria</taxon>
        <taxon>Rhodobacterales</taxon>
        <taxon>Rhodobacter group</taxon>
        <taxon>Rhodobacter</taxon>
    </lineage>
</organism>
<keyword evidence="3" id="KW-1185">Reference proteome</keyword>